<dbReference type="HOGENOM" id="CLU_029891_1_0_1"/>
<dbReference type="EMBL" id="CT868374">
    <property type="protein sequence ID" value="CAK80761.1"/>
    <property type="molecule type" value="Genomic_DNA"/>
</dbReference>
<dbReference type="PANTHER" id="PTHR43358:SF4">
    <property type="entry name" value="ALPHA_BETA HYDROLASE FOLD-1 DOMAIN-CONTAINING PROTEIN"/>
    <property type="match status" value="1"/>
</dbReference>
<dbReference type="STRING" id="5888.A0DCJ4"/>
<reference evidence="1 2" key="1">
    <citation type="journal article" date="2006" name="Nature">
        <title>Global trends of whole-genome duplications revealed by the ciliate Paramecium tetraurelia.</title>
        <authorList>
            <consortium name="Genoscope"/>
            <person name="Aury J.-M."/>
            <person name="Jaillon O."/>
            <person name="Duret L."/>
            <person name="Noel B."/>
            <person name="Jubin C."/>
            <person name="Porcel B.M."/>
            <person name="Segurens B."/>
            <person name="Daubin V."/>
            <person name="Anthouard V."/>
            <person name="Aiach N."/>
            <person name="Arnaiz O."/>
            <person name="Billaut A."/>
            <person name="Beisson J."/>
            <person name="Blanc I."/>
            <person name="Bouhouche K."/>
            <person name="Camara F."/>
            <person name="Duharcourt S."/>
            <person name="Guigo R."/>
            <person name="Gogendeau D."/>
            <person name="Katinka M."/>
            <person name="Keller A.-M."/>
            <person name="Kissmehl R."/>
            <person name="Klotz C."/>
            <person name="Koll F."/>
            <person name="Le Moue A."/>
            <person name="Lepere C."/>
            <person name="Malinsky S."/>
            <person name="Nowacki M."/>
            <person name="Nowak J.K."/>
            <person name="Plattner H."/>
            <person name="Poulain J."/>
            <person name="Ruiz F."/>
            <person name="Serrano V."/>
            <person name="Zagulski M."/>
            <person name="Dessen P."/>
            <person name="Betermier M."/>
            <person name="Weissenbach J."/>
            <person name="Scarpelli C."/>
            <person name="Schachter V."/>
            <person name="Sperling L."/>
            <person name="Meyer E."/>
            <person name="Cohen J."/>
            <person name="Wincker P."/>
        </authorList>
    </citation>
    <scope>NUCLEOTIDE SEQUENCE [LARGE SCALE GENOMIC DNA]</scope>
    <source>
        <strain evidence="1 2">Stock d4-2</strain>
    </source>
</reference>
<protein>
    <recommendedName>
        <fullName evidence="3">Serine aminopeptidase S33 domain-containing protein</fullName>
    </recommendedName>
</protein>
<dbReference type="eggNOG" id="KOG1552">
    <property type="taxonomic scope" value="Eukaryota"/>
</dbReference>
<evidence type="ECO:0000313" key="1">
    <source>
        <dbReference type="EMBL" id="CAK80761.1"/>
    </source>
</evidence>
<dbReference type="OMA" id="RRQYMIS"/>
<dbReference type="PANTHER" id="PTHR43358">
    <property type="entry name" value="ALPHA/BETA-HYDROLASE"/>
    <property type="match status" value="1"/>
</dbReference>
<dbReference type="OrthoDB" id="285549at2759"/>
<dbReference type="InterPro" id="IPR052920">
    <property type="entry name" value="DNA-binding_regulatory"/>
</dbReference>
<organism evidence="1 2">
    <name type="scientific">Paramecium tetraurelia</name>
    <dbReference type="NCBI Taxonomy" id="5888"/>
    <lineage>
        <taxon>Eukaryota</taxon>
        <taxon>Sar</taxon>
        <taxon>Alveolata</taxon>
        <taxon>Ciliophora</taxon>
        <taxon>Intramacronucleata</taxon>
        <taxon>Oligohymenophorea</taxon>
        <taxon>Peniculida</taxon>
        <taxon>Parameciidae</taxon>
        <taxon>Paramecium</taxon>
    </lineage>
</organism>
<dbReference type="SUPFAM" id="SSF53474">
    <property type="entry name" value="alpha/beta-Hydrolases"/>
    <property type="match status" value="1"/>
</dbReference>
<dbReference type="InParanoid" id="A0DCJ4"/>
<proteinExistence type="predicted"/>
<evidence type="ECO:0008006" key="3">
    <source>
        <dbReference type="Google" id="ProtNLM"/>
    </source>
</evidence>
<dbReference type="Gene3D" id="3.40.50.1820">
    <property type="entry name" value="alpha/beta hydrolase"/>
    <property type="match status" value="1"/>
</dbReference>
<evidence type="ECO:0000313" key="2">
    <source>
        <dbReference type="Proteomes" id="UP000000600"/>
    </source>
</evidence>
<dbReference type="InterPro" id="IPR029058">
    <property type="entry name" value="AB_hydrolase_fold"/>
</dbReference>
<dbReference type="Proteomes" id="UP000000600">
    <property type="component" value="Unassembled WGS sequence"/>
</dbReference>
<dbReference type="GeneID" id="5033943"/>
<name>A0DCJ4_PARTE</name>
<keyword evidence="2" id="KW-1185">Reference proteome</keyword>
<gene>
    <name evidence="1" type="ORF">GSPATT00015639001</name>
</gene>
<dbReference type="AlphaFoldDB" id="A0DCJ4"/>
<accession>A0DCJ4</accession>
<sequence length="340" mass="39876">MNCFDSYCRQIIRPPRRQYMISDLGNMHLQIQKGPKIRFLQTKAIVRMDFVFESRNIQLNASYFLTRSKNHRCMIYLHGNASCRLEGIRYAEVLASWDINLCVLDFAACGMSKGEFITMGVYESQDVIELMKYIENNFGKVDEFMLWGRSMGAVTALLLTENSKIRTYIIDSAFSEFRQLLQDIGNRQFGVFSFVLYLAIPILRRKILNQAQFDINLLNPIDKLKQVIPNKKFFFVAGKSDTLISYQYTLKLYENCQMPKKLDICEGDHNSNRPSTTLQRIIEFINEACEFKYNQEYQIRTEPYFKFQNQHSSEEEEDSKLQIVLSEIKTPQTKQQFISN</sequence>
<dbReference type="RefSeq" id="XP_001448158.1">
    <property type="nucleotide sequence ID" value="XM_001448121.1"/>
</dbReference>
<dbReference type="KEGG" id="ptm:GSPATT00015639001"/>